<keyword evidence="1" id="KW-0732">Signal</keyword>
<proteinExistence type="predicted"/>
<evidence type="ECO:0000256" key="1">
    <source>
        <dbReference type="SAM" id="SignalP"/>
    </source>
</evidence>
<dbReference type="EMBL" id="CP053073">
    <property type="protein sequence ID" value="QJR16806.1"/>
    <property type="molecule type" value="Genomic_DNA"/>
</dbReference>
<evidence type="ECO:0008006" key="4">
    <source>
        <dbReference type="Google" id="ProtNLM"/>
    </source>
</evidence>
<evidence type="ECO:0000313" key="2">
    <source>
        <dbReference type="EMBL" id="QJR16806.1"/>
    </source>
</evidence>
<protein>
    <recommendedName>
        <fullName evidence="4">ABC transporter substrate-binding protein</fullName>
    </recommendedName>
</protein>
<dbReference type="Pfam" id="PF04392">
    <property type="entry name" value="ABC_sub_bind"/>
    <property type="match status" value="1"/>
</dbReference>
<dbReference type="PANTHER" id="PTHR35271:SF1">
    <property type="entry name" value="ABC TRANSPORTER, SUBSTRATE-BINDING LIPOPROTEIN"/>
    <property type="match status" value="1"/>
</dbReference>
<keyword evidence="3" id="KW-1185">Reference proteome</keyword>
<evidence type="ECO:0000313" key="3">
    <source>
        <dbReference type="Proteomes" id="UP000503096"/>
    </source>
</evidence>
<reference evidence="2 3" key="1">
    <citation type="submission" date="2020-04" db="EMBL/GenBank/DDBJ databases">
        <title>Usitatibacter rugosus gen. nov., sp. nov. and Usitatibacter palustris sp. nov., novel members of Usitatibacteraceae fam. nov. within the order Nitrosomonadales isolated from soil.</title>
        <authorList>
            <person name="Huber K.J."/>
            <person name="Neumann-Schaal M."/>
            <person name="Geppert A."/>
            <person name="Luckner M."/>
            <person name="Wanner G."/>
            <person name="Overmann J."/>
        </authorList>
    </citation>
    <scope>NUCLEOTIDE SEQUENCE [LARGE SCALE GENOMIC DNA]</scope>
    <source>
        <strain evidence="2 3">Swamp67</strain>
    </source>
</reference>
<dbReference type="PANTHER" id="PTHR35271">
    <property type="entry name" value="ABC TRANSPORTER, SUBSTRATE-BINDING LIPOPROTEIN-RELATED"/>
    <property type="match status" value="1"/>
</dbReference>
<dbReference type="InParanoid" id="A0A6M4HB42"/>
<sequence>MNTTFFARIVLVAAAVWSVVVATDAQAQTRTKPLRIYAITFRGMTDVERGFQDYFASRRIPVEITFRDLNRDASRMPGFIDEIRRTRPDLIYTWGTSVTLGVVGPHDKPDPSKYITDIPVVFTLVASPVLAKIVPDLKNPGRNVTGVFHVAPIEAQMRAMASYRPFKSIGMLYTPTEQNSVVVVDEVRAVGKKLGFTVIAYPFRLDAEKKVIIDGAPEMVRQLKNHQRVDWLYLPPDSFLGTQTKKVIIPAAMEVGLPTFASTEQLMETGALTGLVSRYHAIGQFTAYKVEQILINRVPADKIPVETLTRFSLQVRLEVAEALKLPPPLPMFNYAELLGPDGQAATN</sequence>
<dbReference type="InterPro" id="IPR007487">
    <property type="entry name" value="ABC_transpt-TYRBP-like"/>
</dbReference>
<dbReference type="CDD" id="cd06325">
    <property type="entry name" value="PBP1_ABC_unchar_transporter"/>
    <property type="match status" value="1"/>
</dbReference>
<feature type="chain" id="PRO_5027096589" description="ABC transporter substrate-binding protein" evidence="1">
    <location>
        <begin position="28"/>
        <end position="347"/>
    </location>
</feature>
<dbReference type="RefSeq" id="WP_171165242.1">
    <property type="nucleotide sequence ID" value="NZ_CP053073.1"/>
</dbReference>
<dbReference type="KEGG" id="upl:DSM104440_03642"/>
<dbReference type="AlphaFoldDB" id="A0A6M4HB42"/>
<name>A0A6M4HB42_9PROT</name>
<gene>
    <name evidence="2" type="ORF">DSM104440_03642</name>
</gene>
<feature type="signal peptide" evidence="1">
    <location>
        <begin position="1"/>
        <end position="27"/>
    </location>
</feature>
<dbReference type="Gene3D" id="3.40.50.2300">
    <property type="match status" value="2"/>
</dbReference>
<dbReference type="Proteomes" id="UP000503096">
    <property type="component" value="Chromosome"/>
</dbReference>
<accession>A0A6M4HB42</accession>
<organism evidence="2 3">
    <name type="scientific">Usitatibacter palustris</name>
    <dbReference type="NCBI Taxonomy" id="2732487"/>
    <lineage>
        <taxon>Bacteria</taxon>
        <taxon>Pseudomonadati</taxon>
        <taxon>Pseudomonadota</taxon>
        <taxon>Betaproteobacteria</taxon>
        <taxon>Nitrosomonadales</taxon>
        <taxon>Usitatibacteraceae</taxon>
        <taxon>Usitatibacter</taxon>
    </lineage>
</organism>